<keyword evidence="4" id="KW-1185">Reference proteome</keyword>
<dbReference type="EMBL" id="FZOQ01000012">
    <property type="protein sequence ID" value="SNS74754.1"/>
    <property type="molecule type" value="Genomic_DNA"/>
</dbReference>
<proteinExistence type="predicted"/>
<dbReference type="Pfam" id="PF06452">
    <property type="entry name" value="CBM9_1"/>
    <property type="match status" value="1"/>
</dbReference>
<dbReference type="InterPro" id="IPR010502">
    <property type="entry name" value="Carb-bd_dom_fam9"/>
</dbReference>
<reference evidence="4" key="1">
    <citation type="submission" date="2017-06" db="EMBL/GenBank/DDBJ databases">
        <authorList>
            <person name="Varghese N."/>
            <person name="Submissions S."/>
        </authorList>
    </citation>
    <scope>NUCLEOTIDE SEQUENCE [LARGE SCALE GENOMIC DNA]</scope>
    <source>
        <strain evidence="4">NKM1</strain>
    </source>
</reference>
<dbReference type="AlphaFoldDB" id="A0A239H3B9"/>
<accession>A0A239H3B9</accession>
<feature type="domain" description="Carbohydrate-binding" evidence="1">
    <location>
        <begin position="52"/>
        <end position="229"/>
    </location>
</feature>
<evidence type="ECO:0000313" key="4">
    <source>
        <dbReference type="Proteomes" id="UP000198432"/>
    </source>
</evidence>
<evidence type="ECO:0000259" key="1">
    <source>
        <dbReference type="Pfam" id="PF06452"/>
    </source>
</evidence>
<dbReference type="GO" id="GO:0030246">
    <property type="term" value="F:carbohydrate binding"/>
    <property type="evidence" value="ECO:0007669"/>
    <property type="project" value="InterPro"/>
</dbReference>
<dbReference type="InterPro" id="IPR045670">
    <property type="entry name" value="DUF5916"/>
</dbReference>
<dbReference type="OrthoDB" id="9786766at2"/>
<dbReference type="GO" id="GO:0016052">
    <property type="term" value="P:carbohydrate catabolic process"/>
    <property type="evidence" value="ECO:0007669"/>
    <property type="project" value="InterPro"/>
</dbReference>
<sequence>MKDPLCLALATLFLLILSFLLPSQAIGQDKKKEYKYPQKQLKALRVQEAPQIDGVLDEAVWQQAQIATDFIQNRPTPGPLETHPTEVRILYDDEALYVGAIMHDVAQDSILRQLGQRDDLGNTDFFGVFLDTYNDQLNAFGFFVTPAGVQLDARYTSTGEDWSWNAVWDSSAKLQGTDWVAEFKIPYSAIRFGSKPEQVWGLNFMRNRQATRKGFFWNYVDPAVDGFANQYGKLVGLKDIEAPLRLSLTPYVSGYAERYPYEQENGGGIGFKKDINIGGGLDVKYGINDAFTLDMTLIPDFSQVQSDNRVLNLGPFEQQFNENRPFFMEGTELFNKGDFFYSRRIGGAPINYLDVEAEEALGYRVVENPGETRMLNGTKISGRTQSGLGIGVFNALVARQYAVLEDSEGRRFEKETQPLTNYNVTVLDQSLRNNSYVTLVNTNVLRQGSTYDANLTGMLFNIANKGNKYAVRGKVALSQRYFSDSTALGHFYNLGFGKVSGRFQFNLSHTVESDTYDPNDLGILFTNNSQSEEVNFNYNFYQPFWKLLNLYTGLGANYSRRYRPNTFENLVLYGNVNGTFRNFTSAGLFFNLEPVETYDFFEPRVSGWYYLFPTNYNLGGWVSTDYRKKLALDVEMNYRAFDENNRHTFNYFISPRFRVNDRLMFVYSYGSENKYDDIGYASSYVETEGDTERQRIVFGRRDVNSVSNTLSGSYIFNNRMSLSLRARHYWSRAIYNRYYQLTPEGLLQAQSDYDGNHDVNFNAFNVDLVYSWWFAPGSQITVVWKNAVLEQIGEVDTHYFENLSHTLSSPQSTTFSVKVLYYLDYLALKKSLSKS</sequence>
<dbReference type="SUPFAM" id="SSF49344">
    <property type="entry name" value="CBD9-like"/>
    <property type="match status" value="1"/>
</dbReference>
<evidence type="ECO:0000313" key="3">
    <source>
        <dbReference type="EMBL" id="SNS74754.1"/>
    </source>
</evidence>
<evidence type="ECO:0000259" key="2">
    <source>
        <dbReference type="Pfam" id="PF19313"/>
    </source>
</evidence>
<dbReference type="Gene3D" id="2.60.40.1190">
    <property type="match status" value="1"/>
</dbReference>
<dbReference type="CDD" id="cd09618">
    <property type="entry name" value="CBM9_like_2"/>
    <property type="match status" value="1"/>
</dbReference>
<name>A0A239H3B9_9BACT</name>
<dbReference type="Proteomes" id="UP000198432">
    <property type="component" value="Unassembled WGS sequence"/>
</dbReference>
<dbReference type="RefSeq" id="WP_089319820.1">
    <property type="nucleotide sequence ID" value="NZ_FZOQ01000012.1"/>
</dbReference>
<gene>
    <name evidence="3" type="ORF">SAMN06296052_112107</name>
</gene>
<dbReference type="Pfam" id="PF19313">
    <property type="entry name" value="DUF5916"/>
    <property type="match status" value="1"/>
</dbReference>
<protein>
    <submittedName>
        <fullName evidence="3">Carbohydrate family 9 binding domain-like</fullName>
    </submittedName>
</protein>
<organism evidence="3 4">
    <name type="scientific">Pontibacter ummariensis</name>
    <dbReference type="NCBI Taxonomy" id="1610492"/>
    <lineage>
        <taxon>Bacteria</taxon>
        <taxon>Pseudomonadati</taxon>
        <taxon>Bacteroidota</taxon>
        <taxon>Cytophagia</taxon>
        <taxon>Cytophagales</taxon>
        <taxon>Hymenobacteraceae</taxon>
        <taxon>Pontibacter</taxon>
    </lineage>
</organism>
<dbReference type="GO" id="GO:0004553">
    <property type="term" value="F:hydrolase activity, hydrolyzing O-glycosyl compounds"/>
    <property type="evidence" value="ECO:0007669"/>
    <property type="project" value="InterPro"/>
</dbReference>
<feature type="domain" description="DUF5916" evidence="2">
    <location>
        <begin position="243"/>
        <end position="831"/>
    </location>
</feature>